<dbReference type="Gene3D" id="3.40.50.2300">
    <property type="match status" value="2"/>
</dbReference>
<feature type="chain" id="PRO_5002632727" evidence="3">
    <location>
        <begin position="20"/>
        <end position="611"/>
    </location>
</feature>
<organism evidence="5 6">
    <name type="scientific">Chlorobium phaeobacteroides (strain DSM 266 / SMG 266 / 2430)</name>
    <dbReference type="NCBI Taxonomy" id="290317"/>
    <lineage>
        <taxon>Bacteria</taxon>
        <taxon>Pseudomonadati</taxon>
        <taxon>Chlorobiota</taxon>
        <taxon>Chlorobiia</taxon>
        <taxon>Chlorobiales</taxon>
        <taxon>Chlorobiaceae</taxon>
        <taxon>Chlorobium/Pelodictyon group</taxon>
        <taxon>Chlorobium</taxon>
    </lineage>
</organism>
<feature type="signal peptide" evidence="3">
    <location>
        <begin position="1"/>
        <end position="19"/>
    </location>
</feature>
<dbReference type="SUPFAM" id="SSF48452">
    <property type="entry name" value="TPR-like"/>
    <property type="match status" value="1"/>
</dbReference>
<protein>
    <submittedName>
        <fullName evidence="5">Amino acid/amide ABC transporter substrate-binding protein, HAAT family</fullName>
    </submittedName>
</protein>
<dbReference type="HOGENOM" id="CLU_447389_0_0_10"/>
<comment type="similarity">
    <text evidence="1">Belongs to the leucine-binding protein family.</text>
</comment>
<dbReference type="RefSeq" id="WP_011744432.1">
    <property type="nucleotide sequence ID" value="NC_008639.1"/>
</dbReference>
<name>A1BDX2_CHLPD</name>
<dbReference type="Gene3D" id="1.25.40.10">
    <property type="entry name" value="Tetratricopeptide repeat domain"/>
    <property type="match status" value="1"/>
</dbReference>
<accession>A1BDX2</accession>
<dbReference type="InterPro" id="IPR028081">
    <property type="entry name" value="Leu-bd"/>
</dbReference>
<keyword evidence="6" id="KW-1185">Reference proteome</keyword>
<dbReference type="KEGG" id="cph:Cpha266_0542"/>
<dbReference type="Pfam" id="PF13174">
    <property type="entry name" value="TPR_6"/>
    <property type="match status" value="1"/>
</dbReference>
<evidence type="ECO:0000313" key="6">
    <source>
        <dbReference type="Proteomes" id="UP000008701"/>
    </source>
</evidence>
<gene>
    <name evidence="5" type="ordered locus">Cpha266_0542</name>
</gene>
<dbReference type="AlphaFoldDB" id="A1BDX2"/>
<dbReference type="SUPFAM" id="SSF53822">
    <property type="entry name" value="Periplasmic binding protein-like I"/>
    <property type="match status" value="1"/>
</dbReference>
<evidence type="ECO:0000256" key="2">
    <source>
        <dbReference type="ARBA" id="ARBA00022729"/>
    </source>
</evidence>
<dbReference type="EMBL" id="CP000492">
    <property type="protein sequence ID" value="ABL64599.1"/>
    <property type="molecule type" value="Genomic_DNA"/>
</dbReference>
<dbReference type="eggNOG" id="COG0683">
    <property type="taxonomic scope" value="Bacteria"/>
</dbReference>
<keyword evidence="2 3" id="KW-0732">Signal</keyword>
<feature type="domain" description="Leucine-binding protein" evidence="4">
    <location>
        <begin position="322"/>
        <end position="430"/>
    </location>
</feature>
<dbReference type="InterPro" id="IPR011990">
    <property type="entry name" value="TPR-like_helical_dom_sf"/>
</dbReference>
<dbReference type="OrthoDB" id="1490175at2"/>
<evidence type="ECO:0000256" key="3">
    <source>
        <dbReference type="SAM" id="SignalP"/>
    </source>
</evidence>
<dbReference type="Proteomes" id="UP000008701">
    <property type="component" value="Chromosome"/>
</dbReference>
<dbReference type="PANTHER" id="PTHR30483:SF6">
    <property type="entry name" value="PERIPLASMIC BINDING PROTEIN OF ABC TRANSPORTER FOR NATURAL AMINO ACIDS"/>
    <property type="match status" value="1"/>
</dbReference>
<evidence type="ECO:0000259" key="4">
    <source>
        <dbReference type="Pfam" id="PF13458"/>
    </source>
</evidence>
<reference evidence="5 6" key="1">
    <citation type="submission" date="2006-12" db="EMBL/GenBank/DDBJ databases">
        <title>Complete sequence of Chlorobium phaeobacteroides DSM 266.</title>
        <authorList>
            <consortium name="US DOE Joint Genome Institute"/>
            <person name="Copeland A."/>
            <person name="Lucas S."/>
            <person name="Lapidus A."/>
            <person name="Barry K."/>
            <person name="Detter J.C."/>
            <person name="Glavina del Rio T."/>
            <person name="Hammon N."/>
            <person name="Israni S."/>
            <person name="Pitluck S."/>
            <person name="Goltsman E."/>
            <person name="Schmutz J."/>
            <person name="Larimer F."/>
            <person name="Land M."/>
            <person name="Hauser L."/>
            <person name="Mikhailova N."/>
            <person name="Li T."/>
            <person name="Overmann J."/>
            <person name="Bryant D.A."/>
            <person name="Richardson P."/>
        </authorList>
    </citation>
    <scope>NUCLEOTIDE SEQUENCE [LARGE SCALE GENOMIC DNA]</scope>
    <source>
        <strain evidence="5 6">DSM 266</strain>
    </source>
</reference>
<dbReference type="STRING" id="290317.Cpha266_0542"/>
<dbReference type="InterPro" id="IPR028082">
    <property type="entry name" value="Peripla_BP_I"/>
</dbReference>
<dbReference type="PANTHER" id="PTHR30483">
    <property type="entry name" value="LEUCINE-SPECIFIC-BINDING PROTEIN"/>
    <property type="match status" value="1"/>
</dbReference>
<sequence length="611" mass="67943" precursor="true">MQAKFLTLCCILLFSICPADGEAASPIKAVTAPPPAPVHAQKPEETLRSGKNLFRIKEYSKAQTIFETLLKENGNPQSKIRHSTLLWLSKSLFMQKQPEKAAQLLEELLKNPSINGIDPATIVEAHYDLAACRYKLGTPLSAALDFLNVALSATPAGMQAMQEQALINTKLIACTSLDGNAIASLERIARTPDLQTFLLNARMQNYLQKNNTNTFLSTIPLVDQLLRSPSISRDSQQLMESLKKQAAQLSLATFKERKIGILLPVEIPVYRAAERSSASNQMFKGIHQRLLRYQMERPDILISYSVAKPSEGAENDLFGSTKQLLETSSPLVLIGPMFSNDAIEAARAAKNSKVPLITPTATDNLVTDNNPWAFQLNPTHEERGRIAARELLKTGKPQRAAAIAEKTDNLEEMAKGFLDELKQAGSKSVIYASFSGKPEDQNNLAESLGTPPGTLLDALYLPMDSPETIETTLLFLEKNRIGYKRLLGSGVWSDRKVVERFRKKISKGITFFNDYSFSGSAIETVETAKSHQKLWNTALSSNFWYGYDTMDFLLHTIDKSPDLKHSELAKAIRNAPVYNAHYTKYRFEGNNVNHYLNVILIQPDTARQPIN</sequence>
<dbReference type="InterPro" id="IPR019734">
    <property type="entry name" value="TPR_rpt"/>
</dbReference>
<evidence type="ECO:0000313" key="5">
    <source>
        <dbReference type="EMBL" id="ABL64599.1"/>
    </source>
</evidence>
<proteinExistence type="inferred from homology"/>
<dbReference type="InterPro" id="IPR051010">
    <property type="entry name" value="BCAA_transport"/>
</dbReference>
<evidence type="ECO:0000256" key="1">
    <source>
        <dbReference type="ARBA" id="ARBA00010062"/>
    </source>
</evidence>
<dbReference type="Pfam" id="PF13458">
    <property type="entry name" value="Peripla_BP_6"/>
    <property type="match status" value="1"/>
</dbReference>